<sequence length="302" mass="33411">MQDPYKLLNIDRSASQEDVKRAYRKLAKELHPDINPGNEAVEQQFKEISHAYSILGDTEKRKRFDQGEIDASGQEKSWKGGFYRNHAGTQRGAKYNPFDFGEDVSADDIFADLFGARTRRVRRPGANISYTVPISFLEAAQGAKKRIKLSDGKTLDVRIPPGTEDGQSLRLKGQGMPGVGGGPAGDALVAVQIQPHPFFERKGNNVHLELPVTLQEALLGATITVPTVHGNVSMKIPAGSNSGTTLRLKGKGIEVKESAEIGDQYIKLRVMLPDRPDQELRDFVENWSQSHDYDPRRKSGMS</sequence>
<dbReference type="Proteomes" id="UP000761264">
    <property type="component" value="Unassembled WGS sequence"/>
</dbReference>
<evidence type="ECO:0000256" key="4">
    <source>
        <dbReference type="ARBA" id="ARBA00022833"/>
    </source>
</evidence>
<evidence type="ECO:0000256" key="3">
    <source>
        <dbReference type="ARBA" id="ARBA00022771"/>
    </source>
</evidence>
<keyword evidence="8" id="KW-1185">Reference proteome</keyword>
<dbReference type="InterPro" id="IPR008971">
    <property type="entry name" value="HSP40/DnaJ_pept-bd"/>
</dbReference>
<name>A0A967KG82_9PROT</name>
<organism evidence="7 8">
    <name type="scientific">Pelagibius litoralis</name>
    <dbReference type="NCBI Taxonomy" id="374515"/>
    <lineage>
        <taxon>Bacteria</taxon>
        <taxon>Pseudomonadati</taxon>
        <taxon>Pseudomonadota</taxon>
        <taxon>Alphaproteobacteria</taxon>
        <taxon>Rhodospirillales</taxon>
        <taxon>Rhodovibrionaceae</taxon>
        <taxon>Pelagibius</taxon>
    </lineage>
</organism>
<evidence type="ECO:0000259" key="6">
    <source>
        <dbReference type="PROSITE" id="PS50076"/>
    </source>
</evidence>
<reference evidence="7" key="1">
    <citation type="submission" date="2020-03" db="EMBL/GenBank/DDBJ databases">
        <title>Genome of Pelagibius litoralis DSM 21314T.</title>
        <authorList>
            <person name="Wang G."/>
        </authorList>
    </citation>
    <scope>NUCLEOTIDE SEQUENCE</scope>
    <source>
        <strain evidence="7">DSM 21314</strain>
    </source>
</reference>
<evidence type="ECO:0000313" key="7">
    <source>
        <dbReference type="EMBL" id="NIA70141.1"/>
    </source>
</evidence>
<evidence type="ECO:0000256" key="1">
    <source>
        <dbReference type="ARBA" id="ARBA00022723"/>
    </source>
</evidence>
<dbReference type="InterPro" id="IPR001623">
    <property type="entry name" value="DnaJ_domain"/>
</dbReference>
<feature type="compositionally biased region" description="Basic and acidic residues" evidence="5">
    <location>
        <begin position="291"/>
        <end position="302"/>
    </location>
</feature>
<dbReference type="GO" id="GO:0008270">
    <property type="term" value="F:zinc ion binding"/>
    <property type="evidence" value="ECO:0007669"/>
    <property type="project" value="UniProtKB-KW"/>
</dbReference>
<dbReference type="Pfam" id="PF00226">
    <property type="entry name" value="DnaJ"/>
    <property type="match status" value="1"/>
</dbReference>
<evidence type="ECO:0000256" key="5">
    <source>
        <dbReference type="SAM" id="MobiDB-lite"/>
    </source>
</evidence>
<feature type="region of interest" description="Disordered" evidence="5">
    <location>
        <begin position="283"/>
        <end position="302"/>
    </location>
</feature>
<dbReference type="PROSITE" id="PS00636">
    <property type="entry name" value="DNAJ_1"/>
    <property type="match status" value="1"/>
</dbReference>
<dbReference type="InterPro" id="IPR036869">
    <property type="entry name" value="J_dom_sf"/>
</dbReference>
<keyword evidence="3" id="KW-0863">Zinc-finger</keyword>
<dbReference type="AlphaFoldDB" id="A0A967KG82"/>
<dbReference type="InterPro" id="IPR002939">
    <property type="entry name" value="DnaJ_C"/>
</dbReference>
<dbReference type="SUPFAM" id="SSF46565">
    <property type="entry name" value="Chaperone J-domain"/>
    <property type="match status" value="1"/>
</dbReference>
<keyword evidence="2" id="KW-0677">Repeat</keyword>
<dbReference type="GO" id="GO:0042026">
    <property type="term" value="P:protein refolding"/>
    <property type="evidence" value="ECO:0007669"/>
    <property type="project" value="TreeGrafter"/>
</dbReference>
<proteinExistence type="predicted"/>
<dbReference type="RefSeq" id="WP_167226448.1">
    <property type="nucleotide sequence ID" value="NZ_JAAQPH010000012.1"/>
</dbReference>
<dbReference type="EMBL" id="JAAQPH010000012">
    <property type="protein sequence ID" value="NIA70141.1"/>
    <property type="molecule type" value="Genomic_DNA"/>
</dbReference>
<evidence type="ECO:0000313" key="8">
    <source>
        <dbReference type="Proteomes" id="UP000761264"/>
    </source>
</evidence>
<dbReference type="CDD" id="cd06257">
    <property type="entry name" value="DnaJ"/>
    <property type="match status" value="1"/>
</dbReference>
<dbReference type="CDD" id="cd10747">
    <property type="entry name" value="DnaJ_C"/>
    <property type="match status" value="1"/>
</dbReference>
<keyword evidence="4" id="KW-0862">Zinc</keyword>
<dbReference type="FunFam" id="2.60.260.20:FF:000005">
    <property type="entry name" value="Chaperone protein dnaJ 1, mitochondrial"/>
    <property type="match status" value="1"/>
</dbReference>
<dbReference type="PANTHER" id="PTHR43096">
    <property type="entry name" value="DNAJ HOMOLOG 1, MITOCHONDRIAL-RELATED"/>
    <property type="match status" value="1"/>
</dbReference>
<dbReference type="GO" id="GO:0051082">
    <property type="term" value="F:unfolded protein binding"/>
    <property type="evidence" value="ECO:0007669"/>
    <property type="project" value="InterPro"/>
</dbReference>
<dbReference type="PRINTS" id="PR00625">
    <property type="entry name" value="JDOMAIN"/>
</dbReference>
<dbReference type="Gene3D" id="2.60.260.20">
    <property type="entry name" value="Urease metallochaperone UreE, N-terminal domain"/>
    <property type="match status" value="2"/>
</dbReference>
<evidence type="ECO:0000256" key="2">
    <source>
        <dbReference type="ARBA" id="ARBA00022737"/>
    </source>
</evidence>
<gene>
    <name evidence="7" type="ORF">HBA54_16160</name>
</gene>
<dbReference type="GO" id="GO:0005737">
    <property type="term" value="C:cytoplasm"/>
    <property type="evidence" value="ECO:0007669"/>
    <property type="project" value="TreeGrafter"/>
</dbReference>
<dbReference type="SMART" id="SM00271">
    <property type="entry name" value="DnaJ"/>
    <property type="match status" value="1"/>
</dbReference>
<dbReference type="Pfam" id="PF01556">
    <property type="entry name" value="DnaJ_C"/>
    <property type="match status" value="1"/>
</dbReference>
<comment type="caution">
    <text evidence="7">The sequence shown here is derived from an EMBL/GenBank/DDBJ whole genome shotgun (WGS) entry which is preliminary data.</text>
</comment>
<dbReference type="Gene3D" id="1.10.287.110">
    <property type="entry name" value="DnaJ domain"/>
    <property type="match status" value="1"/>
</dbReference>
<accession>A0A967KG82</accession>
<feature type="domain" description="J" evidence="6">
    <location>
        <begin position="3"/>
        <end position="68"/>
    </location>
</feature>
<keyword evidence="1" id="KW-0479">Metal-binding</keyword>
<dbReference type="InterPro" id="IPR018253">
    <property type="entry name" value="DnaJ_domain_CS"/>
</dbReference>
<dbReference type="PROSITE" id="PS50076">
    <property type="entry name" value="DNAJ_2"/>
    <property type="match status" value="1"/>
</dbReference>
<protein>
    <submittedName>
        <fullName evidence="7">J domain-containing protein</fullName>
    </submittedName>
</protein>
<dbReference type="PANTHER" id="PTHR43096:SF10">
    <property type="entry name" value="CHAPERONE PROTEIN DNAJ A6, CHLOROPLASTIC"/>
    <property type="match status" value="1"/>
</dbReference>
<dbReference type="SUPFAM" id="SSF49493">
    <property type="entry name" value="HSP40/DnaJ peptide-binding domain"/>
    <property type="match status" value="2"/>
</dbReference>